<dbReference type="EMBL" id="RXIC02000025">
    <property type="protein sequence ID" value="KAB1205387.1"/>
    <property type="molecule type" value="Genomic_DNA"/>
</dbReference>
<accession>A0A6A1V0H1</accession>
<feature type="region of interest" description="Disordered" evidence="3">
    <location>
        <begin position="1"/>
        <end position="27"/>
    </location>
</feature>
<proteinExistence type="inferred from homology"/>
<dbReference type="AlphaFoldDB" id="A0A6A1V0H1"/>
<gene>
    <name evidence="4" type="ORF">CJ030_MR7G010672</name>
</gene>
<dbReference type="InterPro" id="IPR027417">
    <property type="entry name" value="P-loop_NTPase"/>
</dbReference>
<reference evidence="4 5" key="1">
    <citation type="journal article" date="2019" name="Plant Biotechnol. J.">
        <title>The red bayberry genome and genetic basis of sex determination.</title>
        <authorList>
            <person name="Jia H.M."/>
            <person name="Jia H.J."/>
            <person name="Cai Q.L."/>
            <person name="Wang Y."/>
            <person name="Zhao H.B."/>
            <person name="Yang W.F."/>
            <person name="Wang G.Y."/>
            <person name="Li Y.H."/>
            <person name="Zhan D.L."/>
            <person name="Shen Y.T."/>
            <person name="Niu Q.F."/>
            <person name="Chang L."/>
            <person name="Qiu J."/>
            <person name="Zhao L."/>
            <person name="Xie H.B."/>
            <person name="Fu W.Y."/>
            <person name="Jin J."/>
            <person name="Li X.W."/>
            <person name="Jiao Y."/>
            <person name="Zhou C.C."/>
            <person name="Tu T."/>
            <person name="Chai C.Y."/>
            <person name="Gao J.L."/>
            <person name="Fan L.J."/>
            <person name="van de Weg E."/>
            <person name="Wang J.Y."/>
            <person name="Gao Z.S."/>
        </authorList>
    </citation>
    <scope>NUCLEOTIDE SEQUENCE [LARGE SCALE GENOMIC DNA]</scope>
    <source>
        <tissue evidence="4">Leaves</tissue>
    </source>
</reference>
<dbReference type="Proteomes" id="UP000516437">
    <property type="component" value="Chromosome 7"/>
</dbReference>
<evidence type="ECO:0000313" key="4">
    <source>
        <dbReference type="EMBL" id="KAB1205387.1"/>
    </source>
</evidence>
<evidence type="ECO:0000256" key="2">
    <source>
        <dbReference type="ARBA" id="ARBA00023161"/>
    </source>
</evidence>
<comment type="caution">
    <text evidence="4">The sequence shown here is derived from an EMBL/GenBank/DDBJ whole genome shotgun (WGS) entry which is preliminary data.</text>
</comment>
<organism evidence="4 5">
    <name type="scientific">Morella rubra</name>
    <name type="common">Chinese bayberry</name>
    <dbReference type="NCBI Taxonomy" id="262757"/>
    <lineage>
        <taxon>Eukaryota</taxon>
        <taxon>Viridiplantae</taxon>
        <taxon>Streptophyta</taxon>
        <taxon>Embryophyta</taxon>
        <taxon>Tracheophyta</taxon>
        <taxon>Spermatophyta</taxon>
        <taxon>Magnoliopsida</taxon>
        <taxon>eudicotyledons</taxon>
        <taxon>Gunneridae</taxon>
        <taxon>Pentapetalae</taxon>
        <taxon>rosids</taxon>
        <taxon>fabids</taxon>
        <taxon>Fagales</taxon>
        <taxon>Myricaceae</taxon>
        <taxon>Morella</taxon>
    </lineage>
</organism>
<sequence length="429" mass="47492">MAGSTGVSGSSNPSPAPPPPKILLAKPGLVSGGPVASKYGRGGAADDETVSLRSRLPPIGSLNLLSDSWDFHIDRFLPFLTENTDFTVVGVIGPTGVGKSTIMNELYGFDASSPGMLPPFAIQSNDTRAMARHCTVGIEPRISAERIGVCQEELWSRLLCFVLEKLALRGCFILCLKRHEYHHEFLSLFSLSVKRKSTLMPIFSPSVLAEIMRPDGSSTISVLSGESVSAELAHELMSIQVDLLKHGIPEPSSILPSHSQSSSWGPEKENKDNIHKNEEYMAAPVFVHTKLHDEEVSPRVFSQLRKAISHYFSISSFMRDKYRDMTKDLPLDSVASGSQCDKSDSAWPDFFVISRKNKDDSPISQYESHISALWKLRDQVLSMHGPSFARTVSERDWLKNSAKIWELVKNSPVIAEYCRTLQNSGLFRR</sequence>
<evidence type="ECO:0000256" key="3">
    <source>
        <dbReference type="SAM" id="MobiDB-lite"/>
    </source>
</evidence>
<dbReference type="SUPFAM" id="SSF52540">
    <property type="entry name" value="P-loop containing nucleoside triphosphate hydrolases"/>
    <property type="match status" value="1"/>
</dbReference>
<dbReference type="PANTHER" id="PTHR14270:SF0">
    <property type="entry name" value="NONSENSE-MEDIATED MRNA DECAY FACTOR SMG9"/>
    <property type="match status" value="1"/>
</dbReference>
<evidence type="ECO:0000313" key="5">
    <source>
        <dbReference type="Proteomes" id="UP000516437"/>
    </source>
</evidence>
<protein>
    <submittedName>
        <fullName evidence="4">Protein SMG9</fullName>
    </submittedName>
</protein>
<comment type="similarity">
    <text evidence="1">Belongs to the SMG9 family.</text>
</comment>
<dbReference type="GO" id="GO:0000184">
    <property type="term" value="P:nuclear-transcribed mRNA catabolic process, nonsense-mediated decay"/>
    <property type="evidence" value="ECO:0007669"/>
    <property type="project" value="UniProtKB-KW"/>
</dbReference>
<keyword evidence="2" id="KW-0866">Nonsense-mediated mRNA decay</keyword>
<evidence type="ECO:0000256" key="1">
    <source>
        <dbReference type="ARBA" id="ARBA00007712"/>
    </source>
</evidence>
<dbReference type="InterPro" id="IPR039177">
    <property type="entry name" value="SMG9"/>
</dbReference>
<keyword evidence="5" id="KW-1185">Reference proteome</keyword>
<name>A0A6A1V0H1_9ROSI</name>
<dbReference type="OrthoDB" id="79514at2759"/>
<dbReference type="PANTHER" id="PTHR14270">
    <property type="entry name" value="NONSENSE-MEDIATED MRNA DECAY FACTOR SMG9"/>
    <property type="match status" value="1"/>
</dbReference>